<organism evidence="2 3">
    <name type="scientific">Terfezia boudieri ATCC MYA-4762</name>
    <dbReference type="NCBI Taxonomy" id="1051890"/>
    <lineage>
        <taxon>Eukaryota</taxon>
        <taxon>Fungi</taxon>
        <taxon>Dikarya</taxon>
        <taxon>Ascomycota</taxon>
        <taxon>Pezizomycotina</taxon>
        <taxon>Pezizomycetes</taxon>
        <taxon>Pezizales</taxon>
        <taxon>Pezizaceae</taxon>
        <taxon>Terfezia</taxon>
    </lineage>
</organism>
<proteinExistence type="predicted"/>
<dbReference type="AlphaFoldDB" id="A0A3N4LRA7"/>
<dbReference type="EMBL" id="ML121537">
    <property type="protein sequence ID" value="RPB25467.1"/>
    <property type="molecule type" value="Genomic_DNA"/>
</dbReference>
<sequence length="212" mass="23688">MTYPTHRHSWDVKTPSSPTSTRLHYPSLASTPTSQRVSQSSYALPSPQGSTPRLTATSGHNPFALAKKPHPEPQDQSNSSFDAIINRIIEFLSNRHYYDLVIPDIPAQIATKVVQYFNYVVKAPKAYPNLPAKLLERFRYTYDSASATLAIQGMPTKSNDTLAEFFSSTDFTIQLLQNPGAFTSTERLRIKPWLSNIALPGSSKRTWTGQIN</sequence>
<gene>
    <name evidence="2" type="ORF">L211DRAFT_83679</name>
</gene>
<dbReference type="OrthoDB" id="10343851at2759"/>
<feature type="compositionally biased region" description="Polar residues" evidence="1">
    <location>
        <begin position="14"/>
        <end position="60"/>
    </location>
</feature>
<evidence type="ECO:0000313" key="2">
    <source>
        <dbReference type="EMBL" id="RPB25467.1"/>
    </source>
</evidence>
<accession>A0A3N4LRA7</accession>
<evidence type="ECO:0000256" key="1">
    <source>
        <dbReference type="SAM" id="MobiDB-lite"/>
    </source>
</evidence>
<protein>
    <submittedName>
        <fullName evidence="2">Uncharacterized protein</fullName>
    </submittedName>
</protein>
<evidence type="ECO:0000313" key="3">
    <source>
        <dbReference type="Proteomes" id="UP000267821"/>
    </source>
</evidence>
<keyword evidence="3" id="KW-1185">Reference proteome</keyword>
<reference evidence="2 3" key="1">
    <citation type="journal article" date="2018" name="Nat. Ecol. Evol.">
        <title>Pezizomycetes genomes reveal the molecular basis of ectomycorrhizal truffle lifestyle.</title>
        <authorList>
            <person name="Murat C."/>
            <person name="Payen T."/>
            <person name="Noel B."/>
            <person name="Kuo A."/>
            <person name="Morin E."/>
            <person name="Chen J."/>
            <person name="Kohler A."/>
            <person name="Krizsan K."/>
            <person name="Balestrini R."/>
            <person name="Da Silva C."/>
            <person name="Montanini B."/>
            <person name="Hainaut M."/>
            <person name="Levati E."/>
            <person name="Barry K.W."/>
            <person name="Belfiori B."/>
            <person name="Cichocki N."/>
            <person name="Clum A."/>
            <person name="Dockter R.B."/>
            <person name="Fauchery L."/>
            <person name="Guy J."/>
            <person name="Iotti M."/>
            <person name="Le Tacon F."/>
            <person name="Lindquist E.A."/>
            <person name="Lipzen A."/>
            <person name="Malagnac F."/>
            <person name="Mello A."/>
            <person name="Molinier V."/>
            <person name="Miyauchi S."/>
            <person name="Poulain J."/>
            <person name="Riccioni C."/>
            <person name="Rubini A."/>
            <person name="Sitrit Y."/>
            <person name="Splivallo R."/>
            <person name="Traeger S."/>
            <person name="Wang M."/>
            <person name="Zifcakova L."/>
            <person name="Wipf D."/>
            <person name="Zambonelli A."/>
            <person name="Paolocci F."/>
            <person name="Nowrousian M."/>
            <person name="Ottonello S."/>
            <person name="Baldrian P."/>
            <person name="Spatafora J.W."/>
            <person name="Henrissat B."/>
            <person name="Nagy L.G."/>
            <person name="Aury J.M."/>
            <person name="Wincker P."/>
            <person name="Grigoriev I.V."/>
            <person name="Bonfante P."/>
            <person name="Martin F.M."/>
        </authorList>
    </citation>
    <scope>NUCLEOTIDE SEQUENCE [LARGE SCALE GENOMIC DNA]</scope>
    <source>
        <strain evidence="2 3">ATCC MYA-4762</strain>
    </source>
</reference>
<name>A0A3N4LRA7_9PEZI</name>
<dbReference type="Proteomes" id="UP000267821">
    <property type="component" value="Unassembled WGS sequence"/>
</dbReference>
<feature type="region of interest" description="Disordered" evidence="1">
    <location>
        <begin position="1"/>
        <end position="78"/>
    </location>
</feature>
<dbReference type="InParanoid" id="A0A3N4LRA7"/>